<dbReference type="EMBL" id="BGPR01009635">
    <property type="protein sequence ID" value="GBN41323.1"/>
    <property type="molecule type" value="Genomic_DNA"/>
</dbReference>
<accession>A0A4Y2NR50</accession>
<feature type="signal peptide" evidence="2">
    <location>
        <begin position="1"/>
        <end position="27"/>
    </location>
</feature>
<keyword evidence="2" id="KW-0732">Signal</keyword>
<gene>
    <name evidence="3" type="ORF">AVEN_33818_1</name>
</gene>
<sequence>MERFLPNNVRRLFECLLIVSLLSLIGCFRSRDPRASTKVHHLGPRAHFVTTTPPASISGSLTNMSEPTFYRLLKKNLSVRIRCGDCMEAMTLDDFYKENAPNRHGLTKRSECVFCFGGYDWKRGEKRRRSNWTHMIECLKSFVKRNRIRETPAEAPAETPPEPPMCGDSCRKSRLRPRDMCGRVKDRTSEYLGFYEPVFEKPDMWIEPGGVKFDARCGLGPDAYGIVKKYLQKDMKWFHLMVKHNAFDTFVREMTPIRDQFVVLSYWCLCDGLEGENGQRQTHRHMIVACELESTFVHILTYKVRISNDAPS</sequence>
<dbReference type="PROSITE" id="PS51257">
    <property type="entry name" value="PROKAR_LIPOPROTEIN"/>
    <property type="match status" value="1"/>
</dbReference>
<feature type="region of interest" description="Disordered" evidence="1">
    <location>
        <begin position="151"/>
        <end position="170"/>
    </location>
</feature>
<comment type="caution">
    <text evidence="3">The sequence shown here is derived from an EMBL/GenBank/DDBJ whole genome shotgun (WGS) entry which is preliminary data.</text>
</comment>
<evidence type="ECO:0000313" key="4">
    <source>
        <dbReference type="Proteomes" id="UP000499080"/>
    </source>
</evidence>
<evidence type="ECO:0000256" key="1">
    <source>
        <dbReference type="SAM" id="MobiDB-lite"/>
    </source>
</evidence>
<keyword evidence="4" id="KW-1185">Reference proteome</keyword>
<dbReference type="Proteomes" id="UP000499080">
    <property type="component" value="Unassembled WGS sequence"/>
</dbReference>
<reference evidence="3 4" key="1">
    <citation type="journal article" date="2019" name="Sci. Rep.">
        <title>Orb-weaving spider Araneus ventricosus genome elucidates the spidroin gene catalogue.</title>
        <authorList>
            <person name="Kono N."/>
            <person name="Nakamura H."/>
            <person name="Ohtoshi R."/>
            <person name="Moran D.A.P."/>
            <person name="Shinohara A."/>
            <person name="Yoshida Y."/>
            <person name="Fujiwara M."/>
            <person name="Mori M."/>
            <person name="Tomita M."/>
            <person name="Arakawa K."/>
        </authorList>
    </citation>
    <scope>NUCLEOTIDE SEQUENCE [LARGE SCALE GENOMIC DNA]</scope>
</reference>
<feature type="chain" id="PRO_5021283100" evidence="2">
    <location>
        <begin position="28"/>
        <end position="312"/>
    </location>
</feature>
<proteinExistence type="predicted"/>
<dbReference type="AlphaFoldDB" id="A0A4Y2NR50"/>
<name>A0A4Y2NR50_ARAVE</name>
<protein>
    <submittedName>
        <fullName evidence="3">Uncharacterized protein</fullName>
    </submittedName>
</protein>
<evidence type="ECO:0000256" key="2">
    <source>
        <dbReference type="SAM" id="SignalP"/>
    </source>
</evidence>
<organism evidence="3 4">
    <name type="scientific">Araneus ventricosus</name>
    <name type="common">Orbweaver spider</name>
    <name type="synonym">Epeira ventricosa</name>
    <dbReference type="NCBI Taxonomy" id="182803"/>
    <lineage>
        <taxon>Eukaryota</taxon>
        <taxon>Metazoa</taxon>
        <taxon>Ecdysozoa</taxon>
        <taxon>Arthropoda</taxon>
        <taxon>Chelicerata</taxon>
        <taxon>Arachnida</taxon>
        <taxon>Araneae</taxon>
        <taxon>Araneomorphae</taxon>
        <taxon>Entelegynae</taxon>
        <taxon>Araneoidea</taxon>
        <taxon>Araneidae</taxon>
        <taxon>Araneus</taxon>
    </lineage>
</organism>
<evidence type="ECO:0000313" key="3">
    <source>
        <dbReference type="EMBL" id="GBN41323.1"/>
    </source>
</evidence>